<feature type="compositionally biased region" description="Polar residues" evidence="1">
    <location>
        <begin position="1"/>
        <end position="19"/>
    </location>
</feature>
<feature type="region of interest" description="Disordered" evidence="1">
    <location>
        <begin position="1"/>
        <end position="39"/>
    </location>
</feature>
<protein>
    <recommendedName>
        <fullName evidence="5">Methyltransferase domain-containing protein</fullName>
    </recommendedName>
</protein>
<keyword evidence="2" id="KW-1133">Transmembrane helix</keyword>
<dbReference type="AlphaFoldDB" id="V5GCB3"/>
<organism evidence="3 4">
    <name type="scientific">Byssochlamys spectabilis (strain No. 5 / NBRC 109023)</name>
    <name type="common">Paecilomyces variotii</name>
    <dbReference type="NCBI Taxonomy" id="1356009"/>
    <lineage>
        <taxon>Eukaryota</taxon>
        <taxon>Fungi</taxon>
        <taxon>Dikarya</taxon>
        <taxon>Ascomycota</taxon>
        <taxon>Pezizomycotina</taxon>
        <taxon>Eurotiomycetes</taxon>
        <taxon>Eurotiomycetidae</taxon>
        <taxon>Eurotiales</taxon>
        <taxon>Thermoascaceae</taxon>
        <taxon>Paecilomyces</taxon>
    </lineage>
</organism>
<dbReference type="CDD" id="cd02440">
    <property type="entry name" value="AdoMet_MTases"/>
    <property type="match status" value="1"/>
</dbReference>
<dbReference type="Pfam" id="PF13489">
    <property type="entry name" value="Methyltransf_23"/>
    <property type="match status" value="1"/>
</dbReference>
<feature type="region of interest" description="Disordered" evidence="1">
    <location>
        <begin position="501"/>
        <end position="541"/>
    </location>
</feature>
<feature type="compositionally biased region" description="Low complexity" evidence="1">
    <location>
        <begin position="504"/>
        <end position="541"/>
    </location>
</feature>
<keyword evidence="2" id="KW-0472">Membrane</keyword>
<evidence type="ECO:0008006" key="5">
    <source>
        <dbReference type="Google" id="ProtNLM"/>
    </source>
</evidence>
<sequence>MADTQGQRASSGENNNNAVQIEVDSRATDNDSTYGDEISTYSESLTSSVQDYRIENGRRYHAYRDGSYLLPNDEDESDRLDMAHELCLKAMGGKLFLAPISSPERVIDLATGTGIWAIDFADKFPSAEVIGNDLSPTQPSLVPPNLKFLVDDIEDEWGYESTPFDFIHARYLCHSIKNFKRLIQQAYNCTKPGGYVEFQDWDCRIRSEDGSLKGTGLQRYYDAVLDAFERAGYPASPGRYLEQWFREAGFVDIHAQKYPIPMSVWPKDKHYKELGAWLRAAVTEAFQGGAMAVLTRFESWKPEEVTVLAAGARNDLKNRDIHAIMDFWAVYGRKPDVLSSFSYSSHSTYGTFECDLLIFLTKRIFLRLSDLHAMSIDYGPPYGFALRRMGGCLDSETQCYATWGGYWGCCPQAAHCPGAEKYIPNNICCPTNANCTAQLLDEPHCADASWNMFYFQAYFCCEKNQYGFWTSQDGDYGNFGCSDSIPTNVNYTTLNPVKQGDGSGSAISTTAASTSSMTSATSSPSSTNTSSGSSSDSSSTNKGAIAGGVVGGVCGVVLIIAALLFFLRRYRSSKATDTAYSPFPQPGPAPSPSQNIPDYAAYDAPKRGELDSWQRPPELADSVGKEGTHELP</sequence>
<reference evidence="4" key="1">
    <citation type="journal article" date="2014" name="Genome Announc.">
        <title>Draft genome sequence of the formaldehyde-resistant fungus Byssochlamys spectabilis No. 5 (anamorph Paecilomyces variotii No. 5) (NBRC109023).</title>
        <authorList>
            <person name="Oka T."/>
            <person name="Ekino K."/>
            <person name="Fukuda K."/>
            <person name="Nomura Y."/>
        </authorList>
    </citation>
    <scope>NUCLEOTIDE SEQUENCE [LARGE SCALE GENOMIC DNA]</scope>
    <source>
        <strain evidence="4">No. 5 / NBRC 109023</strain>
    </source>
</reference>
<dbReference type="GO" id="GO:0008168">
    <property type="term" value="F:methyltransferase activity"/>
    <property type="evidence" value="ECO:0007669"/>
    <property type="project" value="TreeGrafter"/>
</dbReference>
<dbReference type="SUPFAM" id="SSF53335">
    <property type="entry name" value="S-adenosyl-L-methionine-dependent methyltransferases"/>
    <property type="match status" value="1"/>
</dbReference>
<dbReference type="InParanoid" id="V5GCB3"/>
<dbReference type="OrthoDB" id="2013972at2759"/>
<dbReference type="EMBL" id="BAUL01000250">
    <property type="protein sequence ID" value="GAD98542.1"/>
    <property type="molecule type" value="Genomic_DNA"/>
</dbReference>
<dbReference type="eggNOG" id="ENOG502QSKG">
    <property type="taxonomic scope" value="Eukaryota"/>
</dbReference>
<dbReference type="Gene3D" id="3.40.50.150">
    <property type="entry name" value="Vaccinia Virus protein VP39"/>
    <property type="match status" value="1"/>
</dbReference>
<name>V5GCB3_BYSSN</name>
<accession>V5GCB3</accession>
<dbReference type="Proteomes" id="UP000018001">
    <property type="component" value="Unassembled WGS sequence"/>
</dbReference>
<feature type="region of interest" description="Disordered" evidence="1">
    <location>
        <begin position="578"/>
        <end position="632"/>
    </location>
</feature>
<evidence type="ECO:0000256" key="1">
    <source>
        <dbReference type="SAM" id="MobiDB-lite"/>
    </source>
</evidence>
<gene>
    <name evidence="3" type="ORF">PVAR5_7236</name>
</gene>
<keyword evidence="2" id="KW-0812">Transmembrane</keyword>
<dbReference type="PANTHER" id="PTHR43591">
    <property type="entry name" value="METHYLTRANSFERASE"/>
    <property type="match status" value="1"/>
</dbReference>
<proteinExistence type="predicted"/>
<evidence type="ECO:0000256" key="2">
    <source>
        <dbReference type="SAM" id="Phobius"/>
    </source>
</evidence>
<evidence type="ECO:0000313" key="3">
    <source>
        <dbReference type="EMBL" id="GAD98542.1"/>
    </source>
</evidence>
<keyword evidence="4" id="KW-1185">Reference proteome</keyword>
<dbReference type="HOGENOM" id="CLU_432753_0_0_1"/>
<comment type="caution">
    <text evidence="3">The sequence shown here is derived from an EMBL/GenBank/DDBJ whole genome shotgun (WGS) entry which is preliminary data.</text>
</comment>
<dbReference type="PANTHER" id="PTHR43591:SF10">
    <property type="entry name" value="ABC TRANSMEMBRANE TYPE-1 DOMAIN-CONTAINING PROTEIN-RELATED"/>
    <property type="match status" value="1"/>
</dbReference>
<evidence type="ECO:0000313" key="4">
    <source>
        <dbReference type="Proteomes" id="UP000018001"/>
    </source>
</evidence>
<feature type="compositionally biased region" description="Basic and acidic residues" evidence="1">
    <location>
        <begin position="623"/>
        <end position="632"/>
    </location>
</feature>
<dbReference type="InterPro" id="IPR029063">
    <property type="entry name" value="SAM-dependent_MTases_sf"/>
</dbReference>
<feature type="transmembrane region" description="Helical" evidence="2">
    <location>
        <begin position="544"/>
        <end position="567"/>
    </location>
</feature>